<gene>
    <name evidence="3" type="ORF">TrRE_jg10265</name>
</gene>
<dbReference type="EMBL" id="BRXZ01007948">
    <property type="protein sequence ID" value="GMI36540.1"/>
    <property type="molecule type" value="Genomic_DNA"/>
</dbReference>
<dbReference type="Proteomes" id="UP001165082">
    <property type="component" value="Unassembled WGS sequence"/>
</dbReference>
<protein>
    <submittedName>
        <fullName evidence="3">Uncharacterized protein</fullName>
    </submittedName>
</protein>
<name>A0A9W7G945_9STRA</name>
<evidence type="ECO:0000313" key="3">
    <source>
        <dbReference type="EMBL" id="GMI36540.1"/>
    </source>
</evidence>
<feature type="coiled-coil region" evidence="1">
    <location>
        <begin position="229"/>
        <end position="263"/>
    </location>
</feature>
<evidence type="ECO:0000313" key="4">
    <source>
        <dbReference type="Proteomes" id="UP001165082"/>
    </source>
</evidence>
<keyword evidence="4" id="KW-1185">Reference proteome</keyword>
<feature type="non-terminal residue" evidence="3">
    <location>
        <position position="1345"/>
    </location>
</feature>
<comment type="caution">
    <text evidence="3">The sequence shown here is derived from an EMBL/GenBank/DDBJ whole genome shotgun (WGS) entry which is preliminary data.</text>
</comment>
<feature type="coiled-coil region" evidence="1">
    <location>
        <begin position="728"/>
        <end position="824"/>
    </location>
</feature>
<evidence type="ECO:0000256" key="2">
    <source>
        <dbReference type="SAM" id="MobiDB-lite"/>
    </source>
</evidence>
<feature type="compositionally biased region" description="Basic and acidic residues" evidence="2">
    <location>
        <begin position="209"/>
        <end position="218"/>
    </location>
</feature>
<evidence type="ECO:0000256" key="1">
    <source>
        <dbReference type="SAM" id="Coils"/>
    </source>
</evidence>
<dbReference type="PANTHER" id="PTHR43941">
    <property type="entry name" value="STRUCTURAL MAINTENANCE OF CHROMOSOMES PROTEIN 2"/>
    <property type="match status" value="1"/>
</dbReference>
<reference evidence="3" key="1">
    <citation type="submission" date="2022-07" db="EMBL/GenBank/DDBJ databases">
        <title>Genome analysis of Parmales, a sister group of diatoms, reveals the evolutionary specialization of diatoms from phago-mixotrophs to photoautotrophs.</title>
        <authorList>
            <person name="Ban H."/>
            <person name="Sato S."/>
            <person name="Yoshikawa S."/>
            <person name="Kazumasa Y."/>
            <person name="Nakamura Y."/>
            <person name="Ichinomiya M."/>
            <person name="Saitoh K."/>
            <person name="Sato N."/>
            <person name="Blanc-Mathieu R."/>
            <person name="Endo H."/>
            <person name="Kuwata A."/>
            <person name="Ogata H."/>
        </authorList>
    </citation>
    <scope>NUCLEOTIDE SEQUENCE</scope>
</reference>
<organism evidence="3 4">
    <name type="scientific">Triparma retinervis</name>
    <dbReference type="NCBI Taxonomy" id="2557542"/>
    <lineage>
        <taxon>Eukaryota</taxon>
        <taxon>Sar</taxon>
        <taxon>Stramenopiles</taxon>
        <taxon>Ochrophyta</taxon>
        <taxon>Bolidophyceae</taxon>
        <taxon>Parmales</taxon>
        <taxon>Triparmaceae</taxon>
        <taxon>Triparma</taxon>
    </lineage>
</organism>
<sequence length="1345" mass="151629">MSETTSKYQLDSLFEDFEGIIVRENDTLVGIHDNLKKSEVKGSAVIQDIEKDFDKAPQTLEMSNRAREALHSSLSKIASAMRNKTSLSAAELETLQSEMQKAFDTITTLEGDCQRHLGALGAKTKEYNKYREHSQQKTKGMDESFNHRMNEMMMELRQSEIKHEESDQRVKELEKAMKSLAKGHKAASDHSSTRSSGGWGDSPKGSRKGHFDDNGREEAESDFDYVPSARQLADKAKELETKLAQKEREVERLKNEVESLHKKEMESIMKAAAVSAPKKVNTATTQTIKEEEKVYPTMKTSESVVDYLEKFLEHYKHPNVLGVLDELKKMKSVGEEKTKEASALTRENRVLQKKFGDIKKSLEEAEKKLKEGGGGGGVKTPRAVVDKGSAKAVTELQIQLKDALGGKDALQRSLDTTSELLASTTSELQKVKGDLMAEKMKSIGLKSLIDTKEKQLESVKSALSEQKEALESLIEDQGEKDGEEKMKYMQMMGELNKKLEEVAKREAELGEREVLLDVREQEVGVLRENLEGREKGLDERAKGVEEREKGVQERERGVQEEAKKMAETMKVVEVQEVSGGGEEEIERLKDLLRKFGEVEQSEADLNIRKDKLFETEAEVEELEHAIEKRRKDWDEGSHKLQEMEMKLRTMERELADREKSLESRKAELEEKELALKESFEKVGLESEGLLHHDHPSGGDEVGELIPGDARRKSSIAVQQSSFKDMQLIAELRDQIDELEETLKKREEDMALLQGDLVMLKDELERVAKEKGEKDEKDKEEEKQKELRVIVDDYEKRMGDVTRLRAELEEREESLKAREDALEKRKGEVEEHLANELAQVETMKIKVETSGPPGVLSGVDFDWYKGDYRSNRDQLGVLLMMVEDWVKGMKEGTWRVGEGGHDGLGLSEDGVEGEEGKKKFKLRLTEMHVNPLTSIYGVFKDSFDGKLRRKFQSILTQVERFGGFLTPDVCRSELVSAKENLVREAKTHRASISECSISASQVERQMVKLINQAKANPEMSYSVVRNVVKKWGEKAEALGRVVGRQDALAGEFKELTAMWAGYVKVLQDVGGGEGDFVGVGGMTGEMEKLGKEVDECRKDVEDLGKRRKAIGEQIGVLGMEYEMANGKKEGEEYGGLFEAVVDGGFVNPDEDAADPAEIARLNVRIEDLLAEIEDLKSDKYEKMMSSDGSYGGLMFFAFLQEPHFEEKLDKIIASVAELWEASKGGSGRHLSYTDLQKMVENIARHRMPLLGKIRSRYSKLHKKWSDTRVRMMKDLSLSGGDGDVAAICPVCNLDRRNVHLEKREGAKELKGGTGQLTKKIEKPIKQVQTSVGVMRMGKSWKSKSEL</sequence>
<feature type="region of interest" description="Disordered" evidence="2">
    <location>
        <begin position="178"/>
        <end position="227"/>
    </location>
</feature>
<keyword evidence="1" id="KW-0175">Coiled coil</keyword>
<proteinExistence type="predicted"/>
<feature type="coiled-coil region" evidence="1">
    <location>
        <begin position="612"/>
        <end position="678"/>
    </location>
</feature>
<accession>A0A9W7G945</accession>
<dbReference type="OrthoDB" id="197926at2759"/>
<feature type="region of interest" description="Disordered" evidence="2">
    <location>
        <begin position="537"/>
        <end position="564"/>
    </location>
</feature>